<dbReference type="Gene3D" id="1.20.1600.10">
    <property type="entry name" value="Outer membrane efflux proteins (OEP)"/>
    <property type="match status" value="1"/>
</dbReference>
<dbReference type="EMBL" id="AEPD01000004">
    <property type="protein sequence ID" value="EFU32034.1"/>
    <property type="molecule type" value="Genomic_DNA"/>
</dbReference>
<dbReference type="AlphaFoldDB" id="E6K322"/>
<keyword evidence="3" id="KW-0813">Transport</keyword>
<protein>
    <submittedName>
        <fullName evidence="8">Outer membrane efflux protein</fullName>
    </submittedName>
</protein>
<dbReference type="eggNOG" id="COG1538">
    <property type="taxonomic scope" value="Bacteria"/>
</dbReference>
<dbReference type="Proteomes" id="UP000003112">
    <property type="component" value="Unassembled WGS sequence"/>
</dbReference>
<dbReference type="GO" id="GO:0015288">
    <property type="term" value="F:porin activity"/>
    <property type="evidence" value="ECO:0007669"/>
    <property type="project" value="TreeGrafter"/>
</dbReference>
<evidence type="ECO:0000313" key="8">
    <source>
        <dbReference type="EMBL" id="EFU32034.1"/>
    </source>
</evidence>
<dbReference type="GO" id="GO:0015562">
    <property type="term" value="F:efflux transmembrane transporter activity"/>
    <property type="evidence" value="ECO:0007669"/>
    <property type="project" value="InterPro"/>
</dbReference>
<keyword evidence="6" id="KW-0472">Membrane</keyword>
<comment type="similarity">
    <text evidence="2">Belongs to the outer membrane factor (OMF) (TC 1.B.17) family.</text>
</comment>
<sequence length="518" mass="57213">MCITFISKSNKVERKTILMRKIITFVMLAGTILPACAQQRVLSLDSCRAMALRNNKQLNISRLQQSVALNVRKAARTKYLPKVDALGGYEYFSKEVSILNNSQKSALGNLGSTLVGHASTGLSSLVTSLTQQGLITPQMAQQIGSYANQLGASAAQTGNAIGQDIAGAFRTDTRNIWSGAVVVRQPVFMGGAILAMNRIADIGEDLAKNDIDLKQQTTLYDIDQTYWLVVSLRQKYKLATSYRDLVRQFNSNVHKMIREGVATRADGLKVDVRANEADMQVTQVEDGLTLSKMLLCQLCGLPLEGDIVLEDEDKTGLNTTIDHTEPAITDSSTNERPELRMLQNTIDISEQTTRLVRAAYLPHVLLTGGYAVSNPNVFNGFERKFAGVWNVGLTVQIPVWNWFEGTYKIRATKAATNIAQMELGDAREKIQLQITQSQFKVKEARKRLNMACENTRSAEENLRCANLGFKEGVMNTTDVMAAQTAWQQAQSQKIDAEIEVRLSLVGLTKALGRLRAEN</sequence>
<evidence type="ECO:0000256" key="5">
    <source>
        <dbReference type="ARBA" id="ARBA00022692"/>
    </source>
</evidence>
<gene>
    <name evidence="8" type="ORF">HMPREF6485_0007</name>
</gene>
<dbReference type="PANTHER" id="PTHR30026:SF20">
    <property type="entry name" value="OUTER MEMBRANE PROTEIN TOLC"/>
    <property type="match status" value="1"/>
</dbReference>
<dbReference type="GO" id="GO:0009279">
    <property type="term" value="C:cell outer membrane"/>
    <property type="evidence" value="ECO:0007669"/>
    <property type="project" value="UniProtKB-SubCell"/>
</dbReference>
<dbReference type="GO" id="GO:1990281">
    <property type="term" value="C:efflux pump complex"/>
    <property type="evidence" value="ECO:0007669"/>
    <property type="project" value="TreeGrafter"/>
</dbReference>
<dbReference type="Pfam" id="PF02321">
    <property type="entry name" value="OEP"/>
    <property type="match status" value="1"/>
</dbReference>
<keyword evidence="4" id="KW-1134">Transmembrane beta strand</keyword>
<evidence type="ECO:0000313" key="9">
    <source>
        <dbReference type="Proteomes" id="UP000003112"/>
    </source>
</evidence>
<organism evidence="8 9">
    <name type="scientific">Segatella buccae ATCC 33574</name>
    <dbReference type="NCBI Taxonomy" id="873513"/>
    <lineage>
        <taxon>Bacteria</taxon>
        <taxon>Pseudomonadati</taxon>
        <taxon>Bacteroidota</taxon>
        <taxon>Bacteroidia</taxon>
        <taxon>Bacteroidales</taxon>
        <taxon>Prevotellaceae</taxon>
        <taxon>Segatella</taxon>
    </lineage>
</organism>
<keyword evidence="5" id="KW-0812">Transmembrane</keyword>
<evidence type="ECO:0000256" key="4">
    <source>
        <dbReference type="ARBA" id="ARBA00022452"/>
    </source>
</evidence>
<dbReference type="PANTHER" id="PTHR30026">
    <property type="entry name" value="OUTER MEMBRANE PROTEIN TOLC"/>
    <property type="match status" value="1"/>
</dbReference>
<evidence type="ECO:0000256" key="7">
    <source>
        <dbReference type="ARBA" id="ARBA00023237"/>
    </source>
</evidence>
<dbReference type="InterPro" id="IPR051906">
    <property type="entry name" value="TolC-like"/>
</dbReference>
<dbReference type="STRING" id="873513.HMPREF6485_0007"/>
<evidence type="ECO:0000256" key="1">
    <source>
        <dbReference type="ARBA" id="ARBA00004442"/>
    </source>
</evidence>
<name>E6K322_9BACT</name>
<proteinExistence type="inferred from homology"/>
<evidence type="ECO:0000256" key="2">
    <source>
        <dbReference type="ARBA" id="ARBA00007613"/>
    </source>
</evidence>
<evidence type="ECO:0000256" key="3">
    <source>
        <dbReference type="ARBA" id="ARBA00022448"/>
    </source>
</evidence>
<evidence type="ECO:0000256" key="6">
    <source>
        <dbReference type="ARBA" id="ARBA00023136"/>
    </source>
</evidence>
<keyword evidence="9" id="KW-1185">Reference proteome</keyword>
<accession>E6K322</accession>
<reference evidence="8 9" key="1">
    <citation type="submission" date="2010-10" db="EMBL/GenBank/DDBJ databases">
        <authorList>
            <person name="Muzny D."/>
            <person name="Qin X."/>
            <person name="Deng J."/>
            <person name="Jiang H."/>
            <person name="Liu Y."/>
            <person name="Qu J."/>
            <person name="Song X.-Z."/>
            <person name="Zhang L."/>
            <person name="Thornton R."/>
            <person name="Coyle M."/>
            <person name="Francisco L."/>
            <person name="Jackson L."/>
            <person name="Javaid M."/>
            <person name="Korchina V."/>
            <person name="Kovar C."/>
            <person name="Mata R."/>
            <person name="Mathew T."/>
            <person name="Ngo R."/>
            <person name="Nguyen L."/>
            <person name="Nguyen N."/>
            <person name="Okwuonu G."/>
            <person name="Ongeri F."/>
            <person name="Pham C."/>
            <person name="Simmons D."/>
            <person name="Wilczek-Boney K."/>
            <person name="Hale W."/>
            <person name="Jakkamsetti A."/>
            <person name="Pham P."/>
            <person name="Ruth R."/>
            <person name="San Lucas F."/>
            <person name="Warren J."/>
            <person name="Zhang J."/>
            <person name="Zhao Z."/>
            <person name="Zhou C."/>
            <person name="Zhu D."/>
            <person name="Lee S."/>
            <person name="Bess C."/>
            <person name="Blankenburg K."/>
            <person name="Forbes L."/>
            <person name="Fu Q."/>
            <person name="Gubbala S."/>
            <person name="Hirani K."/>
            <person name="Jayaseelan J.C."/>
            <person name="Lara F."/>
            <person name="Munidasa M."/>
            <person name="Palculict T."/>
            <person name="Patil S."/>
            <person name="Pu L.-L."/>
            <person name="Saada N."/>
            <person name="Tang L."/>
            <person name="Weissenberger G."/>
            <person name="Zhu Y."/>
            <person name="Hemphill L."/>
            <person name="Shang Y."/>
            <person name="Youmans B."/>
            <person name="Ayvaz T."/>
            <person name="Ross M."/>
            <person name="Santibanez J."/>
            <person name="Aqrawi P."/>
            <person name="Gross S."/>
            <person name="Joshi V."/>
            <person name="Fowler G."/>
            <person name="Nazareth L."/>
            <person name="Reid J."/>
            <person name="Worley K."/>
            <person name="Petrosino J."/>
            <person name="Highlander S."/>
            <person name="Gibbs R."/>
        </authorList>
    </citation>
    <scope>NUCLEOTIDE SEQUENCE [LARGE SCALE GENOMIC DNA]</scope>
    <source>
        <strain evidence="8 9">ATCC 33574</strain>
    </source>
</reference>
<dbReference type="SUPFAM" id="SSF56954">
    <property type="entry name" value="Outer membrane efflux proteins (OEP)"/>
    <property type="match status" value="1"/>
</dbReference>
<keyword evidence="7" id="KW-0998">Cell outer membrane</keyword>
<comment type="caution">
    <text evidence="8">The sequence shown here is derived from an EMBL/GenBank/DDBJ whole genome shotgun (WGS) entry which is preliminary data.</text>
</comment>
<dbReference type="InterPro" id="IPR003423">
    <property type="entry name" value="OMP_efflux"/>
</dbReference>
<dbReference type="HOGENOM" id="CLU_012817_12_1_10"/>
<comment type="subcellular location">
    <subcellularLocation>
        <location evidence="1">Cell outer membrane</location>
    </subcellularLocation>
</comment>